<gene>
    <name evidence="1" type="ORF">POM88_042414</name>
</gene>
<proteinExistence type="predicted"/>
<comment type="caution">
    <text evidence="1">The sequence shown here is derived from an EMBL/GenBank/DDBJ whole genome shotgun (WGS) entry which is preliminary data.</text>
</comment>
<dbReference type="Proteomes" id="UP001237642">
    <property type="component" value="Unassembled WGS sequence"/>
</dbReference>
<evidence type="ECO:0000313" key="1">
    <source>
        <dbReference type="EMBL" id="KAK1366853.1"/>
    </source>
</evidence>
<name>A0AAD8HID2_9APIA</name>
<dbReference type="AlphaFoldDB" id="A0AAD8HID2"/>
<dbReference type="EMBL" id="JAUIZM010000009">
    <property type="protein sequence ID" value="KAK1366853.1"/>
    <property type="molecule type" value="Genomic_DNA"/>
</dbReference>
<accession>A0AAD8HID2</accession>
<reference evidence="1" key="2">
    <citation type="submission" date="2023-05" db="EMBL/GenBank/DDBJ databases">
        <authorList>
            <person name="Schelkunov M.I."/>
        </authorList>
    </citation>
    <scope>NUCLEOTIDE SEQUENCE</scope>
    <source>
        <strain evidence="1">Hsosn_3</strain>
        <tissue evidence="1">Leaf</tissue>
    </source>
</reference>
<protein>
    <submittedName>
        <fullName evidence="1">Uncharacterized protein</fullName>
    </submittedName>
</protein>
<evidence type="ECO:0000313" key="2">
    <source>
        <dbReference type="Proteomes" id="UP001237642"/>
    </source>
</evidence>
<organism evidence="1 2">
    <name type="scientific">Heracleum sosnowskyi</name>
    <dbReference type="NCBI Taxonomy" id="360622"/>
    <lineage>
        <taxon>Eukaryota</taxon>
        <taxon>Viridiplantae</taxon>
        <taxon>Streptophyta</taxon>
        <taxon>Embryophyta</taxon>
        <taxon>Tracheophyta</taxon>
        <taxon>Spermatophyta</taxon>
        <taxon>Magnoliopsida</taxon>
        <taxon>eudicotyledons</taxon>
        <taxon>Gunneridae</taxon>
        <taxon>Pentapetalae</taxon>
        <taxon>asterids</taxon>
        <taxon>campanulids</taxon>
        <taxon>Apiales</taxon>
        <taxon>Apiaceae</taxon>
        <taxon>Apioideae</taxon>
        <taxon>apioid superclade</taxon>
        <taxon>Tordylieae</taxon>
        <taxon>Tordyliinae</taxon>
        <taxon>Heracleum</taxon>
    </lineage>
</organism>
<keyword evidence="2" id="KW-1185">Reference proteome</keyword>
<reference evidence="1" key="1">
    <citation type="submission" date="2023-02" db="EMBL/GenBank/DDBJ databases">
        <title>Genome of toxic invasive species Heracleum sosnowskyi carries increased number of genes despite the absence of recent whole-genome duplications.</title>
        <authorList>
            <person name="Schelkunov M."/>
            <person name="Shtratnikova V."/>
            <person name="Makarenko M."/>
            <person name="Klepikova A."/>
            <person name="Omelchenko D."/>
            <person name="Novikova G."/>
            <person name="Obukhova E."/>
            <person name="Bogdanov V."/>
            <person name="Penin A."/>
            <person name="Logacheva M."/>
        </authorList>
    </citation>
    <scope>NUCLEOTIDE SEQUENCE</scope>
    <source>
        <strain evidence="1">Hsosn_3</strain>
        <tissue evidence="1">Leaf</tissue>
    </source>
</reference>
<sequence>MKRKMKVSKRRKKMIVEKSSSSAVEKEACLFKFDMSSEEDSEEDKKHIRRSPVFIKTFCDQINLEAYGLKVKKQEAEQESDEELLLDRYEVDHGYKYVLKKRWKAVTNLINPERTYYKSGIDSGCTKHVLHDPEYPLATFSKLAIKTYNDIQGTEYEYVGVVKAYMRFIGGWHFWIRFKACVVGQDAINFQANIYQDFPNRETNVVPVCVEFVHPLPPCGCQISAF</sequence>